<reference evidence="2 3" key="1">
    <citation type="submission" date="2023-10" db="EMBL/GenBank/DDBJ databases">
        <title>Complete genome sequence of a Sphingomonadaceae bacterium.</title>
        <authorList>
            <person name="Yan C."/>
        </authorList>
    </citation>
    <scope>NUCLEOTIDE SEQUENCE [LARGE SCALE GENOMIC DNA]</scope>
    <source>
        <strain evidence="2 3">SCSIO 66989</strain>
    </source>
</reference>
<dbReference type="KEGG" id="acoa:RB602_09400"/>
<evidence type="ECO:0000313" key="3">
    <source>
        <dbReference type="Proteomes" id="UP001302429"/>
    </source>
</evidence>
<comment type="similarity">
    <text evidence="1">Belongs to the UPF0246 family.</text>
</comment>
<protein>
    <recommendedName>
        <fullName evidence="1">UPF0246 protein RB602_09400</fullName>
    </recommendedName>
</protein>
<dbReference type="Proteomes" id="UP001302429">
    <property type="component" value="Chromosome"/>
</dbReference>
<dbReference type="InterPro" id="IPR005583">
    <property type="entry name" value="YaaA"/>
</dbReference>
<evidence type="ECO:0000313" key="2">
    <source>
        <dbReference type="EMBL" id="WOE74072.1"/>
    </source>
</evidence>
<name>A0AA97HZQ0_9SPHN</name>
<sequence>MIILISPAKSLDFDTPVNGAEATQPRFAEKTEKLANALSRFSKPKLKSIMPVSDSLIALNHGRYKDFFAQPEKQALFAYNGDVYTGLEAKTMDEATIDFAQDHLRILSGLYGLLRPLDQIRPHRLEMGTRWAPRRKKLVDYWQDDIAPMIAKDAEAIEAKAIINLASQEYFAAVEAGQKALTLPIINIDFRQDGPDGPRFISFAAKRARGTMARYICENRLTDPEALKDFDWDGYRFDPESSNDTNLRFIRS</sequence>
<evidence type="ECO:0000256" key="1">
    <source>
        <dbReference type="HAMAP-Rule" id="MF_00652"/>
    </source>
</evidence>
<dbReference type="EMBL" id="CP136594">
    <property type="protein sequence ID" value="WOE74072.1"/>
    <property type="molecule type" value="Genomic_DNA"/>
</dbReference>
<accession>A0AA97HZQ0</accession>
<dbReference type="AlphaFoldDB" id="A0AA97HZQ0"/>
<dbReference type="PANTHER" id="PTHR30283:SF4">
    <property type="entry name" value="PEROXIDE STRESS RESISTANCE PROTEIN YAAA"/>
    <property type="match status" value="1"/>
</dbReference>
<organism evidence="2 3">
    <name type="scientific">Alterisphingorhabdus coralli</name>
    <dbReference type="NCBI Taxonomy" id="3071408"/>
    <lineage>
        <taxon>Bacteria</taxon>
        <taxon>Pseudomonadati</taxon>
        <taxon>Pseudomonadota</taxon>
        <taxon>Alphaproteobacteria</taxon>
        <taxon>Sphingomonadales</taxon>
        <taxon>Sphingomonadaceae</taxon>
        <taxon>Alterisphingorhabdus (ex Yan et al. 2024)</taxon>
    </lineage>
</organism>
<gene>
    <name evidence="2" type="primary">yaaA</name>
    <name evidence="2" type="ORF">RB602_09400</name>
</gene>
<dbReference type="RefSeq" id="WP_317080302.1">
    <property type="nucleotide sequence ID" value="NZ_CP136594.1"/>
</dbReference>
<dbReference type="PANTHER" id="PTHR30283">
    <property type="entry name" value="PEROXIDE STRESS RESPONSE PROTEIN YAAA"/>
    <property type="match status" value="1"/>
</dbReference>
<dbReference type="GO" id="GO:0033194">
    <property type="term" value="P:response to hydroperoxide"/>
    <property type="evidence" value="ECO:0007669"/>
    <property type="project" value="TreeGrafter"/>
</dbReference>
<dbReference type="NCBIfam" id="NF002542">
    <property type="entry name" value="PRK02101.1-3"/>
    <property type="match status" value="1"/>
</dbReference>
<dbReference type="Pfam" id="PF03883">
    <property type="entry name" value="H2O2_YaaD"/>
    <property type="match status" value="1"/>
</dbReference>
<keyword evidence="3" id="KW-1185">Reference proteome</keyword>
<dbReference type="GO" id="GO:0005829">
    <property type="term" value="C:cytosol"/>
    <property type="evidence" value="ECO:0007669"/>
    <property type="project" value="TreeGrafter"/>
</dbReference>
<dbReference type="HAMAP" id="MF_00652">
    <property type="entry name" value="UPF0246"/>
    <property type="match status" value="1"/>
</dbReference>
<proteinExistence type="inferred from homology"/>